<evidence type="ECO:0000256" key="2">
    <source>
        <dbReference type="ARBA" id="ARBA00022475"/>
    </source>
</evidence>
<feature type="region of interest" description="Disordered" evidence="10">
    <location>
        <begin position="216"/>
        <end position="250"/>
    </location>
</feature>
<keyword evidence="3 11" id="KW-0812">Transmembrane</keyword>
<name>A0A9X0DD47_9CNID</name>
<dbReference type="Gene3D" id="1.20.1070.10">
    <property type="entry name" value="Rhodopsin 7-helix transmembrane proteins"/>
    <property type="match status" value="1"/>
</dbReference>
<evidence type="ECO:0000256" key="10">
    <source>
        <dbReference type="SAM" id="MobiDB-lite"/>
    </source>
</evidence>
<comment type="caution">
    <text evidence="13">The sequence shown here is derived from an EMBL/GenBank/DDBJ whole genome shotgun (WGS) entry which is preliminary data.</text>
</comment>
<evidence type="ECO:0000256" key="7">
    <source>
        <dbReference type="ARBA" id="ARBA00023170"/>
    </source>
</evidence>
<dbReference type="SUPFAM" id="SSF81321">
    <property type="entry name" value="Family A G protein-coupled receptor-like"/>
    <property type="match status" value="1"/>
</dbReference>
<comment type="subcellular location">
    <subcellularLocation>
        <location evidence="1">Cell membrane</location>
        <topology evidence="1">Multi-pass membrane protein</topology>
    </subcellularLocation>
</comment>
<evidence type="ECO:0000256" key="5">
    <source>
        <dbReference type="ARBA" id="ARBA00023040"/>
    </source>
</evidence>
<keyword evidence="9" id="KW-0807">Transducer</keyword>
<evidence type="ECO:0000256" key="6">
    <source>
        <dbReference type="ARBA" id="ARBA00023136"/>
    </source>
</evidence>
<dbReference type="InterPro" id="IPR017452">
    <property type="entry name" value="GPCR_Rhodpsn_7TM"/>
</dbReference>
<dbReference type="PANTHER" id="PTHR24246">
    <property type="entry name" value="OLFACTORY RECEPTOR AND ADENOSINE RECEPTOR"/>
    <property type="match status" value="1"/>
</dbReference>
<evidence type="ECO:0000256" key="3">
    <source>
        <dbReference type="ARBA" id="ARBA00022692"/>
    </source>
</evidence>
<feature type="domain" description="G-protein coupled receptors family 1 profile" evidence="12">
    <location>
        <begin position="1"/>
        <end position="143"/>
    </location>
</feature>
<keyword evidence="2" id="KW-1003">Cell membrane</keyword>
<feature type="transmembrane region" description="Helical" evidence="11">
    <location>
        <begin position="68"/>
        <end position="89"/>
    </location>
</feature>
<keyword evidence="14" id="KW-1185">Reference proteome</keyword>
<dbReference type="GO" id="GO:0004930">
    <property type="term" value="F:G protein-coupled receptor activity"/>
    <property type="evidence" value="ECO:0007669"/>
    <property type="project" value="UniProtKB-KW"/>
</dbReference>
<reference evidence="13" key="1">
    <citation type="submission" date="2023-01" db="EMBL/GenBank/DDBJ databases">
        <title>Genome assembly of the deep-sea coral Lophelia pertusa.</title>
        <authorList>
            <person name="Herrera S."/>
            <person name="Cordes E."/>
        </authorList>
    </citation>
    <scope>NUCLEOTIDE SEQUENCE</scope>
    <source>
        <strain evidence="13">USNM1676648</strain>
        <tissue evidence="13">Polyp</tissue>
    </source>
</reference>
<sequence>MVANMYLAISFDLRYFTWKTNKKALVCVFLIFISIALLVLFSIPLFHINLHDAHVNEYREEIFKQGKNIVAVVLALFIIFGAVLGFLTARAIKKKKKKRAEMNLPPLQAEARLKCDIKAITTIAITIAAFFLCNVPSILYAMVGLKSEHQVEHWLGFTAWYCHYIATAVNRLSTICEPSDFAPLSSSSLRSSRIKRFQRQASQTAAVTEKKEKTPVMTGMGWKRRERDREKSELSGKTSEVQIDGNQSRQKYSVEGKNEMMILSFENPCVLLISINWNTEEPLNI</sequence>
<evidence type="ECO:0000313" key="13">
    <source>
        <dbReference type="EMBL" id="KAJ7393644.1"/>
    </source>
</evidence>
<keyword evidence="5" id="KW-0297">G-protein coupled receptor</keyword>
<dbReference type="GO" id="GO:0005886">
    <property type="term" value="C:plasma membrane"/>
    <property type="evidence" value="ECO:0007669"/>
    <property type="project" value="UniProtKB-SubCell"/>
</dbReference>
<dbReference type="PROSITE" id="PS50262">
    <property type="entry name" value="G_PROTEIN_RECEP_F1_2"/>
    <property type="match status" value="1"/>
</dbReference>
<evidence type="ECO:0000256" key="9">
    <source>
        <dbReference type="ARBA" id="ARBA00023224"/>
    </source>
</evidence>
<proteinExistence type="predicted"/>
<evidence type="ECO:0000313" key="14">
    <source>
        <dbReference type="Proteomes" id="UP001163046"/>
    </source>
</evidence>
<feature type="transmembrane region" description="Helical" evidence="11">
    <location>
        <begin position="119"/>
        <end position="143"/>
    </location>
</feature>
<gene>
    <name evidence="13" type="ORF">OS493_003300</name>
</gene>
<evidence type="ECO:0000256" key="4">
    <source>
        <dbReference type="ARBA" id="ARBA00022989"/>
    </source>
</evidence>
<evidence type="ECO:0000256" key="1">
    <source>
        <dbReference type="ARBA" id="ARBA00004651"/>
    </source>
</evidence>
<dbReference type="EMBL" id="MU825397">
    <property type="protein sequence ID" value="KAJ7393644.1"/>
    <property type="molecule type" value="Genomic_DNA"/>
</dbReference>
<feature type="compositionally biased region" description="Basic and acidic residues" evidence="10">
    <location>
        <begin position="223"/>
        <end position="234"/>
    </location>
</feature>
<evidence type="ECO:0000259" key="12">
    <source>
        <dbReference type="PROSITE" id="PS50262"/>
    </source>
</evidence>
<keyword evidence="6 11" id="KW-0472">Membrane</keyword>
<keyword evidence="8" id="KW-0325">Glycoprotein</keyword>
<dbReference type="PANTHER" id="PTHR24246:SF27">
    <property type="entry name" value="ADENOSINE RECEPTOR, ISOFORM A"/>
    <property type="match status" value="1"/>
</dbReference>
<evidence type="ECO:0000256" key="11">
    <source>
        <dbReference type="SAM" id="Phobius"/>
    </source>
</evidence>
<organism evidence="13 14">
    <name type="scientific">Desmophyllum pertusum</name>
    <dbReference type="NCBI Taxonomy" id="174260"/>
    <lineage>
        <taxon>Eukaryota</taxon>
        <taxon>Metazoa</taxon>
        <taxon>Cnidaria</taxon>
        <taxon>Anthozoa</taxon>
        <taxon>Hexacorallia</taxon>
        <taxon>Scleractinia</taxon>
        <taxon>Caryophylliina</taxon>
        <taxon>Caryophylliidae</taxon>
        <taxon>Desmophyllum</taxon>
    </lineage>
</organism>
<feature type="compositionally biased region" description="Polar residues" evidence="10">
    <location>
        <begin position="235"/>
        <end position="250"/>
    </location>
</feature>
<keyword evidence="7" id="KW-0675">Receptor</keyword>
<accession>A0A9X0DD47</accession>
<dbReference type="AlphaFoldDB" id="A0A9X0DD47"/>
<evidence type="ECO:0000256" key="8">
    <source>
        <dbReference type="ARBA" id="ARBA00023180"/>
    </source>
</evidence>
<protein>
    <recommendedName>
        <fullName evidence="12">G-protein coupled receptors family 1 profile domain-containing protein</fullName>
    </recommendedName>
</protein>
<keyword evidence="4 11" id="KW-1133">Transmembrane helix</keyword>
<feature type="transmembrane region" description="Helical" evidence="11">
    <location>
        <begin position="24"/>
        <end position="48"/>
    </location>
</feature>
<dbReference type="Proteomes" id="UP001163046">
    <property type="component" value="Unassembled WGS sequence"/>
</dbReference>